<dbReference type="InterPro" id="IPR001647">
    <property type="entry name" value="HTH_TetR"/>
</dbReference>
<dbReference type="PANTHER" id="PTHR30055">
    <property type="entry name" value="HTH-TYPE TRANSCRIPTIONAL REGULATOR RUTR"/>
    <property type="match status" value="1"/>
</dbReference>
<keyword evidence="3" id="KW-0804">Transcription</keyword>
<evidence type="ECO:0000256" key="5">
    <source>
        <dbReference type="SAM" id="MobiDB-lite"/>
    </source>
</evidence>
<dbReference type="Pfam" id="PF17932">
    <property type="entry name" value="TetR_C_24"/>
    <property type="match status" value="1"/>
</dbReference>
<evidence type="ECO:0000256" key="1">
    <source>
        <dbReference type="ARBA" id="ARBA00023015"/>
    </source>
</evidence>
<name>A0A3N0CH94_9ACTN</name>
<dbReference type="EMBL" id="RJSE01000007">
    <property type="protein sequence ID" value="RNL62798.1"/>
    <property type="molecule type" value="Genomic_DNA"/>
</dbReference>
<feature type="domain" description="HTH tetR-type" evidence="6">
    <location>
        <begin position="31"/>
        <end position="91"/>
    </location>
</feature>
<dbReference type="PRINTS" id="PR00455">
    <property type="entry name" value="HTHTETR"/>
</dbReference>
<dbReference type="GO" id="GO:0003700">
    <property type="term" value="F:DNA-binding transcription factor activity"/>
    <property type="evidence" value="ECO:0007669"/>
    <property type="project" value="TreeGrafter"/>
</dbReference>
<gene>
    <name evidence="7" type="ORF">EFK50_13710</name>
</gene>
<dbReference type="PANTHER" id="PTHR30055:SF234">
    <property type="entry name" value="HTH-TYPE TRANSCRIPTIONAL REGULATOR BETI"/>
    <property type="match status" value="1"/>
</dbReference>
<reference evidence="7 8" key="1">
    <citation type="submission" date="2018-11" db="EMBL/GenBank/DDBJ databases">
        <authorList>
            <person name="Li F."/>
        </authorList>
    </citation>
    <scope>NUCLEOTIDE SEQUENCE [LARGE SCALE GENOMIC DNA]</scope>
    <source>
        <strain evidence="7 8">Gsoil 097</strain>
    </source>
</reference>
<protein>
    <submittedName>
        <fullName evidence="7">TetR/AcrR family transcriptional regulator</fullName>
    </submittedName>
</protein>
<feature type="region of interest" description="Disordered" evidence="5">
    <location>
        <begin position="1"/>
        <end position="29"/>
    </location>
</feature>
<keyword evidence="2 4" id="KW-0238">DNA-binding</keyword>
<dbReference type="GO" id="GO:0000976">
    <property type="term" value="F:transcription cis-regulatory region binding"/>
    <property type="evidence" value="ECO:0007669"/>
    <property type="project" value="TreeGrafter"/>
</dbReference>
<evidence type="ECO:0000259" key="6">
    <source>
        <dbReference type="PROSITE" id="PS50977"/>
    </source>
</evidence>
<dbReference type="Gene3D" id="1.10.357.10">
    <property type="entry name" value="Tetracycline Repressor, domain 2"/>
    <property type="match status" value="1"/>
</dbReference>
<evidence type="ECO:0000256" key="4">
    <source>
        <dbReference type="PROSITE-ProRule" id="PRU00335"/>
    </source>
</evidence>
<proteinExistence type="predicted"/>
<dbReference type="SUPFAM" id="SSF46689">
    <property type="entry name" value="Homeodomain-like"/>
    <property type="match status" value="1"/>
</dbReference>
<sequence length="224" mass="24750">MPGSSRGRVYAVQVTSDSPRPPDDADETRWERTRQRILEAAATILSQRGVAGTSVAAVAQEADLNAPAIYYYFTSREELIAEVVVSGTVRLRDRLEFALAQAPAGLGPIDLIEIAIAAHLRQLMAESGFAHAVIRNVTQFPPGVREKQQAEERKYNGVWRGLFKDAEAAGVLREELDVKTAHLLLVGSLNWATEWWTERACTLDALVHDAQVMFRHGFIAEAAR</sequence>
<dbReference type="InterPro" id="IPR036271">
    <property type="entry name" value="Tet_transcr_reg_TetR-rel_C_sf"/>
</dbReference>
<feature type="compositionally biased region" description="Basic and acidic residues" evidence="5">
    <location>
        <begin position="20"/>
        <end position="29"/>
    </location>
</feature>
<evidence type="ECO:0000256" key="2">
    <source>
        <dbReference type="ARBA" id="ARBA00023125"/>
    </source>
</evidence>
<evidence type="ECO:0000313" key="7">
    <source>
        <dbReference type="EMBL" id="RNL62798.1"/>
    </source>
</evidence>
<organism evidence="7 8">
    <name type="scientific">Nocardioides marmoriginsengisoli</name>
    <dbReference type="NCBI Taxonomy" id="661483"/>
    <lineage>
        <taxon>Bacteria</taxon>
        <taxon>Bacillati</taxon>
        <taxon>Actinomycetota</taxon>
        <taxon>Actinomycetes</taxon>
        <taxon>Propionibacteriales</taxon>
        <taxon>Nocardioidaceae</taxon>
        <taxon>Nocardioides</taxon>
    </lineage>
</organism>
<dbReference type="InterPro" id="IPR041490">
    <property type="entry name" value="KstR2_TetR_C"/>
</dbReference>
<comment type="caution">
    <text evidence="7">The sequence shown here is derived from an EMBL/GenBank/DDBJ whole genome shotgun (WGS) entry which is preliminary data.</text>
</comment>
<feature type="DNA-binding region" description="H-T-H motif" evidence="4">
    <location>
        <begin position="54"/>
        <end position="73"/>
    </location>
</feature>
<dbReference type="Pfam" id="PF00440">
    <property type="entry name" value="TetR_N"/>
    <property type="match status" value="1"/>
</dbReference>
<dbReference type="Proteomes" id="UP000267128">
    <property type="component" value="Unassembled WGS sequence"/>
</dbReference>
<evidence type="ECO:0000313" key="8">
    <source>
        <dbReference type="Proteomes" id="UP000267128"/>
    </source>
</evidence>
<dbReference type="InterPro" id="IPR009057">
    <property type="entry name" value="Homeodomain-like_sf"/>
</dbReference>
<dbReference type="PROSITE" id="PS50977">
    <property type="entry name" value="HTH_TETR_2"/>
    <property type="match status" value="1"/>
</dbReference>
<dbReference type="InterPro" id="IPR050109">
    <property type="entry name" value="HTH-type_TetR-like_transc_reg"/>
</dbReference>
<dbReference type="Gene3D" id="1.10.10.60">
    <property type="entry name" value="Homeodomain-like"/>
    <property type="match status" value="1"/>
</dbReference>
<dbReference type="AlphaFoldDB" id="A0A3N0CH94"/>
<evidence type="ECO:0000256" key="3">
    <source>
        <dbReference type="ARBA" id="ARBA00023163"/>
    </source>
</evidence>
<accession>A0A3N0CH94</accession>
<dbReference type="SUPFAM" id="SSF48498">
    <property type="entry name" value="Tetracyclin repressor-like, C-terminal domain"/>
    <property type="match status" value="1"/>
</dbReference>
<keyword evidence="8" id="KW-1185">Reference proteome</keyword>
<keyword evidence="1" id="KW-0805">Transcription regulation</keyword>
<dbReference type="OrthoDB" id="3784817at2"/>